<reference evidence="1" key="1">
    <citation type="submission" date="2023-12" db="EMBL/GenBank/DDBJ databases">
        <title>Genome sequencing and assembly of bacterial species from a model synthetic community.</title>
        <authorList>
            <person name="Hogle S.L."/>
        </authorList>
    </citation>
    <scope>NUCLEOTIDE SEQUENCE</scope>
    <source>
        <strain evidence="1">SBW25</strain>
    </source>
</reference>
<proteinExistence type="predicted"/>
<organism evidence="1 2">
    <name type="scientific">Pseudomonas fluorescens</name>
    <dbReference type="NCBI Taxonomy" id="294"/>
    <lineage>
        <taxon>Bacteria</taxon>
        <taxon>Pseudomonadati</taxon>
        <taxon>Pseudomonadota</taxon>
        <taxon>Gammaproteobacteria</taxon>
        <taxon>Pseudomonadales</taxon>
        <taxon>Pseudomonadaceae</taxon>
        <taxon>Pseudomonas</taxon>
    </lineage>
</organism>
<sequence>MTHFLVVKILDDRSFSSPSTTIYGGVELRSYLADSNAESDALELSASENGLDFNKHKICARIATITECETQNEAIQKADGKFLEVLDFKSTEFAVSNITMSRIGFVKNLSSGEINPIKRFQFEPSLSFHIGHGSTQCFDSTNYVLSLNNELSERYKRSLHWTRNSKNEVNPQLRVIFSWFALEALLKADDKDNSVESYIRLFLGFPNGQQTIQLSPEIKLKLENHARYKYWQKKLYDTVQEIRDFRNNSVHSGFRSMDFTKETLDLFKTIMLYGVSRCQAGAMRALLSNIDTLSEFKEYAVLLFEDNTNLINDTHGNIIYSLDHPMSS</sequence>
<protein>
    <submittedName>
        <fullName evidence="1">HEPN domain-containing protein</fullName>
    </submittedName>
</protein>
<name>A0ACD4XXG0_PSEFL</name>
<dbReference type="EMBL" id="CP140009">
    <property type="protein sequence ID" value="WQD73885.1"/>
    <property type="molecule type" value="Genomic_DNA"/>
</dbReference>
<accession>A0ACD4XXG0</accession>
<dbReference type="Proteomes" id="UP001325023">
    <property type="component" value="Chromosome"/>
</dbReference>
<evidence type="ECO:0000313" key="2">
    <source>
        <dbReference type="Proteomes" id="UP001325023"/>
    </source>
</evidence>
<gene>
    <name evidence="1" type="ORF">U0037_07945</name>
</gene>
<evidence type="ECO:0000313" key="1">
    <source>
        <dbReference type="EMBL" id="WQD73885.1"/>
    </source>
</evidence>
<keyword evidence="2" id="KW-1185">Reference proteome</keyword>